<keyword evidence="1" id="KW-0812">Transmembrane</keyword>
<evidence type="ECO:0000256" key="1">
    <source>
        <dbReference type="SAM" id="Phobius"/>
    </source>
</evidence>
<keyword evidence="1" id="KW-1133">Transmembrane helix</keyword>
<organism evidence="2 3">
    <name type="scientific">Clostridium ljungdahlii (strain ATCC 55383 / DSM 13528 / PETC)</name>
    <dbReference type="NCBI Taxonomy" id="748727"/>
    <lineage>
        <taxon>Bacteria</taxon>
        <taxon>Bacillati</taxon>
        <taxon>Bacillota</taxon>
        <taxon>Clostridia</taxon>
        <taxon>Eubacteriales</taxon>
        <taxon>Clostridiaceae</taxon>
        <taxon>Clostridium</taxon>
    </lineage>
</organism>
<gene>
    <name evidence="2" type="ordered locus">CLJU_c40170</name>
</gene>
<sequence>MHSYFDYTRKGVRYIITGGAGAELLTKNNYYHYIIEKIDNSKSATRVELPSPANTYITRYLAATQLFANSMYEENPLAVAFIILGFSLLIILLIMKIYLRKKQPINTFGKWLLDIFRYATEDFKELFKKKDTN</sequence>
<evidence type="ECO:0000313" key="3">
    <source>
        <dbReference type="Proteomes" id="UP000001656"/>
    </source>
</evidence>
<dbReference type="EMBL" id="CP001666">
    <property type="protein sequence ID" value="ADK17041.1"/>
    <property type="molecule type" value="Genomic_DNA"/>
</dbReference>
<reference evidence="2 3" key="1">
    <citation type="journal article" date="2010" name="Proc. Natl. Acad. Sci. U.S.A.">
        <title>Clostridium ljungdahlii represents a microbial production platform based on syngas.</title>
        <authorList>
            <person name="Kopke M."/>
            <person name="Held C."/>
            <person name="Hujer S."/>
            <person name="Liesegang H."/>
            <person name="Wiezer A."/>
            <person name="Wollherr A."/>
            <person name="Ehrenreich A."/>
            <person name="Liebl W."/>
            <person name="Gottschalk G."/>
            <person name="Durre P."/>
        </authorList>
    </citation>
    <scope>NUCLEOTIDE SEQUENCE [LARGE SCALE GENOMIC DNA]</scope>
    <source>
        <strain evidence="3">ATCC 55383 / DSM 13528 / PETC</strain>
    </source>
</reference>
<protein>
    <submittedName>
        <fullName evidence="2">Uncharacterized protein</fullName>
    </submittedName>
</protein>
<dbReference type="Proteomes" id="UP000001656">
    <property type="component" value="Chromosome"/>
</dbReference>
<dbReference type="AlphaFoldDB" id="D8GIG7"/>
<dbReference type="HOGENOM" id="CLU_1903030_0_0_9"/>
<proteinExistence type="predicted"/>
<feature type="transmembrane region" description="Helical" evidence="1">
    <location>
        <begin position="77"/>
        <end position="99"/>
    </location>
</feature>
<accession>D8GIG7</accession>
<keyword evidence="1" id="KW-0472">Membrane</keyword>
<evidence type="ECO:0000313" key="2">
    <source>
        <dbReference type="EMBL" id="ADK17041.1"/>
    </source>
</evidence>
<dbReference type="eggNOG" id="COG1409">
    <property type="taxonomic scope" value="Bacteria"/>
</dbReference>
<dbReference type="KEGG" id="clj:CLJU_c40170"/>
<name>D8GIG7_CLOLD</name>